<dbReference type="CDD" id="cd23703">
    <property type="entry name" value="mS26_PET12"/>
    <property type="match status" value="1"/>
</dbReference>
<dbReference type="Pfam" id="PF26163">
    <property type="entry name" value="mS26"/>
    <property type="match status" value="1"/>
</dbReference>
<reference evidence="3" key="1">
    <citation type="submission" date="2020-03" db="EMBL/GenBank/DDBJ databases">
        <title>FDA dAtabase for Regulatory Grade micrObial Sequences (FDA-ARGOS): Supporting development and validation of Infectious Disease Dx tests.</title>
        <authorList>
            <person name="Campos J."/>
            <person name="Goldberg B."/>
            <person name="Tallon L."/>
            <person name="Sadzewicz L."/>
            <person name="Vavikolanu K."/>
            <person name="Mehta A."/>
            <person name="Aluvathingal J."/>
            <person name="Nadendla S."/>
            <person name="Nandy P."/>
            <person name="Geyer C."/>
            <person name="Yan Y."/>
            <person name="Sichtig H."/>
        </authorList>
    </citation>
    <scope>NUCLEOTIDE SEQUENCE [LARGE SCALE GENOMIC DNA]</scope>
    <source>
        <strain evidence="3">FDAARGOS_652</strain>
    </source>
</reference>
<evidence type="ECO:0000313" key="3">
    <source>
        <dbReference type="EMBL" id="KAF6045265.1"/>
    </source>
</evidence>
<dbReference type="EMBL" id="JABWAB010000009">
    <property type="protein sequence ID" value="KAF6045265.1"/>
    <property type="molecule type" value="Genomic_DNA"/>
</dbReference>
<protein>
    <submittedName>
        <fullName evidence="3">Uncharacterized protein</fullName>
    </submittedName>
</protein>
<comment type="caution">
    <text evidence="3">The sequence shown here is derived from an EMBL/GenBank/DDBJ whole genome shotgun (WGS) entry which is preliminary data.</text>
</comment>
<name>A0A8X7T8U4_CANPA</name>
<sequence length="301" mass="34893">MGKGVLKYGGKSGILPKTKAIFHRPIRPLNEIELQKEKAQESGYAEGVPTPKINGKHLPRQQPPRKYITVEDRIKHIKYPPMSLREMNDLPAEERDAYKRAYYRAEFLKEAYLEEEKRLKRIDELKESVHEKEMAKQRQFEEERKADSSVIASLPTMQKILEQGLIRKRTPEEQELLKEQRKLNRRSKELHEKEMKAQKLLELYHSAAKFITTEEQLEEAIYRAFEVDAGKFESAQTSIETKLLSRSAGYMVGEVNELKITDAVLGQIDGKPGLEQVKDVLSGTREQTKRQAQLNLSNEIY</sequence>
<proteinExistence type="predicted"/>
<feature type="region of interest" description="Disordered" evidence="2">
    <location>
        <begin position="37"/>
        <end position="64"/>
    </location>
</feature>
<dbReference type="AlphaFoldDB" id="A0A8X7T8U4"/>
<dbReference type="OrthoDB" id="5223508at2759"/>
<keyword evidence="1" id="KW-0175">Coiled coil</keyword>
<gene>
    <name evidence="3" type="ORF">FOB60_004837</name>
</gene>
<dbReference type="InterPro" id="IPR058940">
    <property type="entry name" value="mS26_fungi"/>
</dbReference>
<accession>A0A8X7T8U4</accession>
<feature type="coiled-coil region" evidence="1">
    <location>
        <begin position="105"/>
        <end position="142"/>
    </location>
</feature>
<evidence type="ECO:0000256" key="1">
    <source>
        <dbReference type="SAM" id="Coils"/>
    </source>
</evidence>
<evidence type="ECO:0000256" key="2">
    <source>
        <dbReference type="SAM" id="MobiDB-lite"/>
    </source>
</evidence>
<dbReference type="Proteomes" id="UP000590412">
    <property type="component" value="Unassembled WGS sequence"/>
</dbReference>
<organism evidence="3 4">
    <name type="scientific">Candida parapsilosis</name>
    <name type="common">Yeast</name>
    <dbReference type="NCBI Taxonomy" id="5480"/>
    <lineage>
        <taxon>Eukaryota</taxon>
        <taxon>Fungi</taxon>
        <taxon>Dikarya</taxon>
        <taxon>Ascomycota</taxon>
        <taxon>Saccharomycotina</taxon>
        <taxon>Pichiomycetes</taxon>
        <taxon>Debaryomycetaceae</taxon>
        <taxon>Candida/Lodderomyces clade</taxon>
        <taxon>Candida</taxon>
    </lineage>
</organism>
<evidence type="ECO:0000313" key="4">
    <source>
        <dbReference type="Proteomes" id="UP000590412"/>
    </source>
</evidence>